<dbReference type="EMBL" id="CP003642">
    <property type="protein sequence ID" value="AFZ24096.1"/>
    <property type="molecule type" value="Genomic_DNA"/>
</dbReference>
<accession>K9WWE6</accession>
<dbReference type="RefSeq" id="WP_015207352.1">
    <property type="nucleotide sequence ID" value="NC_019757.1"/>
</dbReference>
<dbReference type="KEGG" id="csg:Cylst_1838"/>
<keyword evidence="2" id="KW-1185">Reference proteome</keyword>
<dbReference type="HOGENOM" id="CLU_670723_0_0_3"/>
<dbReference type="eggNOG" id="ENOG5032ZT5">
    <property type="taxonomic scope" value="Bacteria"/>
</dbReference>
<gene>
    <name evidence="1" type="ORF">Cylst_1838</name>
</gene>
<dbReference type="Proteomes" id="UP000010475">
    <property type="component" value="Chromosome"/>
</dbReference>
<protein>
    <submittedName>
        <fullName evidence="1">Uncharacterized protein</fullName>
    </submittedName>
</protein>
<evidence type="ECO:0000313" key="2">
    <source>
        <dbReference type="Proteomes" id="UP000010475"/>
    </source>
</evidence>
<sequence length="413" mass="46402">MPSLNLLAVFNPSNYWRSGNISLPWQAIAQKFQISPEELVLSDLRDLSHTQIPAQIDRIDPDDSSRDTLVFCLPKLKMPPNSEDDVLASGFVRLDRGQPMPKGLGEPYLEVVYGSDGRERGVRLVNKRLIVWFNLIPAPEDNGRNWFSGSATSVQLDNLEILDPFRSVKGEWLGQDPEKRCLQVSTLQLPGHSHPKSPYYQVSLFNHAYRLVSQSSGPVRVSITIASEPFDYMGADPVTGHNRHLVCELYRVISLYAGADYLIEELFVKGKPKAEEDSIVDGPELVNLPFGLHYFTHMNLGKTQDIEQVFPVPDWFAVGSTTPPYAAYGLATNLHIESMTHPHEGKQSCFSWQLLPGKSAKCLHLFMRGQPEGFDAKVGHSWYELIYRPLTAEIYQDAEVPSQALVSQRLVNV</sequence>
<evidence type="ECO:0000313" key="1">
    <source>
        <dbReference type="EMBL" id="AFZ24096.1"/>
    </source>
</evidence>
<reference evidence="1 2" key="1">
    <citation type="submission" date="2012-06" db="EMBL/GenBank/DDBJ databases">
        <title>Finished chromosome of genome of Cylindrospermum stagnale PCC 7417.</title>
        <authorList>
            <consortium name="US DOE Joint Genome Institute"/>
            <person name="Gugger M."/>
            <person name="Coursin T."/>
            <person name="Rippka R."/>
            <person name="Tandeau De Marsac N."/>
            <person name="Huntemann M."/>
            <person name="Wei C.-L."/>
            <person name="Han J."/>
            <person name="Detter J.C."/>
            <person name="Han C."/>
            <person name="Tapia R."/>
            <person name="Chen A."/>
            <person name="Kyrpides N."/>
            <person name="Mavromatis K."/>
            <person name="Markowitz V."/>
            <person name="Szeto E."/>
            <person name="Ivanova N."/>
            <person name="Pagani I."/>
            <person name="Pati A."/>
            <person name="Goodwin L."/>
            <person name="Nordberg H.P."/>
            <person name="Cantor M.N."/>
            <person name="Hua S.X."/>
            <person name="Woyke T."/>
            <person name="Kerfeld C.A."/>
        </authorList>
    </citation>
    <scope>NUCLEOTIDE SEQUENCE [LARGE SCALE GENOMIC DNA]</scope>
    <source>
        <strain evidence="1 2">PCC 7417</strain>
    </source>
</reference>
<dbReference type="AlphaFoldDB" id="K9WWE6"/>
<dbReference type="PATRIC" id="fig|56107.3.peg.2041"/>
<name>K9WWE6_9NOST</name>
<proteinExistence type="predicted"/>
<dbReference type="STRING" id="56107.Cylst_1838"/>
<organism evidence="1 2">
    <name type="scientific">Cylindrospermum stagnale PCC 7417</name>
    <dbReference type="NCBI Taxonomy" id="56107"/>
    <lineage>
        <taxon>Bacteria</taxon>
        <taxon>Bacillati</taxon>
        <taxon>Cyanobacteriota</taxon>
        <taxon>Cyanophyceae</taxon>
        <taxon>Nostocales</taxon>
        <taxon>Nostocaceae</taxon>
        <taxon>Cylindrospermum</taxon>
    </lineage>
</organism>
<dbReference type="OrthoDB" id="477846at2"/>